<feature type="transmembrane region" description="Helical" evidence="2">
    <location>
        <begin position="30"/>
        <end position="59"/>
    </location>
</feature>
<dbReference type="EMBL" id="BOMW01000026">
    <property type="protein sequence ID" value="GIF05279.1"/>
    <property type="molecule type" value="Genomic_DNA"/>
</dbReference>
<evidence type="ECO:0000256" key="1">
    <source>
        <dbReference type="SAM" id="MobiDB-lite"/>
    </source>
</evidence>
<dbReference type="Proteomes" id="UP000629619">
    <property type="component" value="Unassembled WGS sequence"/>
</dbReference>
<gene>
    <name evidence="3" type="ORF">Asi03nite_28170</name>
</gene>
<evidence type="ECO:0000313" key="4">
    <source>
        <dbReference type="Proteomes" id="UP000629619"/>
    </source>
</evidence>
<evidence type="ECO:0000313" key="3">
    <source>
        <dbReference type="EMBL" id="GIF05279.1"/>
    </source>
</evidence>
<comment type="caution">
    <text evidence="3">The sequence shown here is derived from an EMBL/GenBank/DDBJ whole genome shotgun (WGS) entry which is preliminary data.</text>
</comment>
<dbReference type="RefSeq" id="WP_203679902.1">
    <property type="nucleotide sequence ID" value="NZ_BOMW01000026.1"/>
</dbReference>
<keyword evidence="2" id="KW-1133">Transmembrane helix</keyword>
<organism evidence="3 4">
    <name type="scientific">Actinoplanes siamensis</name>
    <dbReference type="NCBI Taxonomy" id="1223317"/>
    <lineage>
        <taxon>Bacteria</taxon>
        <taxon>Bacillati</taxon>
        <taxon>Actinomycetota</taxon>
        <taxon>Actinomycetes</taxon>
        <taxon>Micromonosporales</taxon>
        <taxon>Micromonosporaceae</taxon>
        <taxon>Actinoplanes</taxon>
    </lineage>
</organism>
<feature type="region of interest" description="Disordered" evidence="1">
    <location>
        <begin position="513"/>
        <end position="572"/>
    </location>
</feature>
<evidence type="ECO:0000256" key="2">
    <source>
        <dbReference type="SAM" id="Phobius"/>
    </source>
</evidence>
<keyword evidence="2" id="KW-0812">Transmembrane</keyword>
<reference evidence="3" key="1">
    <citation type="submission" date="2021-01" db="EMBL/GenBank/DDBJ databases">
        <title>Whole genome shotgun sequence of Actinoplanes siamensis NBRC 109076.</title>
        <authorList>
            <person name="Komaki H."/>
            <person name="Tamura T."/>
        </authorList>
    </citation>
    <scope>NUCLEOTIDE SEQUENCE</scope>
    <source>
        <strain evidence="3">NBRC 109076</strain>
    </source>
</reference>
<keyword evidence="4" id="KW-1185">Reference proteome</keyword>
<dbReference type="AlphaFoldDB" id="A0A919N6N4"/>
<proteinExistence type="predicted"/>
<feature type="compositionally biased region" description="Low complexity" evidence="1">
    <location>
        <begin position="561"/>
        <end position="572"/>
    </location>
</feature>
<feature type="region of interest" description="Disordered" evidence="1">
    <location>
        <begin position="357"/>
        <end position="400"/>
    </location>
</feature>
<protein>
    <recommendedName>
        <fullName evidence="5">Type VII secretion protein EccE</fullName>
    </recommendedName>
</protein>
<name>A0A919N6N4_9ACTN</name>
<keyword evidence="2" id="KW-0472">Membrane</keyword>
<sequence length="667" mass="69322">MATDPATPRRSAGSPHAPGVRIHQVVATQVAAVLVLIGMAAGGTALIAPAAGATLLLALTWLRPRGRWAFEWLTAGLRFRARRRAAATVLGLAVPGIRLTSADLPGGPAAVLADDFGLTMLLEVGDPAGLLAEARHELPAPWELLPADGRERPPCRVQLLLAGAPAPAAVAASGPVTGSYQMLGANHTLAHARALLTISALRTEDWPDGELRRALIGLVRRVAKRLAAQPLDRAAAIRAIADSTYADPAAGVREEWTVLRAGGLSQVTFHGRTTSGAAPTGELLSRLLQLPVAVTTLALTADLPGPASTDPPLIGLSVRLAAPEPATLEAATTALRRLTADAHLRLRRRDGDHLHGLTATLPLGRSGDPPRAGPGWAASAHPDGSTRNGEGTPARRTGRNDSLVLPTTWAGVAIGRNRLGHPLPIRLFRPAHTEVLLIGGLRCAQLLVFRALAVGARVLVRSHRPREWLPFVRAASVPDGTIALMPSPHPVELPPGSPLRPLLTILDLAAPKASASGPAADRDPEPPDAPPDLGSAPPDVPPGLGSAPPGFPPDRGSAPPGTTLTRTGRTGYGEPWETTVIVRSGLADSDIPAAIRADLVVLQPIRTDEAELIGSALHLGDAGARLARIRPGAVGIVRAHAVRWAELSPTPIEKILIGDPSRSAGER</sequence>
<accession>A0A919N6N4</accession>
<evidence type="ECO:0008006" key="5">
    <source>
        <dbReference type="Google" id="ProtNLM"/>
    </source>
</evidence>